<dbReference type="RefSeq" id="WP_002295345.1">
    <property type="nucleotide sequence ID" value="NZ_AP019395.1"/>
</dbReference>
<feature type="region of interest" description="Disordered" evidence="1">
    <location>
        <begin position="49"/>
        <end position="89"/>
    </location>
</feature>
<evidence type="ECO:0000313" key="4">
    <source>
        <dbReference type="Proteomes" id="UP000253144"/>
    </source>
</evidence>
<organism evidence="3 4">
    <name type="scientific">Enterococcus faecium</name>
    <name type="common">Streptococcus faecium</name>
    <dbReference type="NCBI Taxonomy" id="1352"/>
    <lineage>
        <taxon>Bacteria</taxon>
        <taxon>Bacillati</taxon>
        <taxon>Bacillota</taxon>
        <taxon>Bacilli</taxon>
        <taxon>Lactobacillales</taxon>
        <taxon>Enterococcaceae</taxon>
        <taxon>Enterococcus</taxon>
    </lineage>
</organism>
<dbReference type="AlphaFoldDB" id="A0A133N744"/>
<evidence type="ECO:0000313" key="3">
    <source>
        <dbReference type="EMBL" id="RBS26871.1"/>
    </source>
</evidence>
<proteinExistence type="predicted"/>
<reference evidence="3 4" key="1">
    <citation type="submission" date="2015-06" db="EMBL/GenBank/DDBJ databases">
        <title>The Genome Sequence of Enterococcus faecium 131EA1.</title>
        <authorList>
            <consortium name="The Broad Institute Genomics Platform"/>
            <consortium name="The Broad Institute Genome Sequencing Center for Infectious Disease"/>
            <person name="Earl A.M."/>
            <person name="Van Tyne D."/>
            <person name="Lebreton F."/>
            <person name="Saavedra J.T."/>
            <person name="Gilmore M.S."/>
            <person name="Manson Mcguire A."/>
            <person name="Clock S."/>
            <person name="Crupain M."/>
            <person name="Rangan U."/>
            <person name="Young S."/>
            <person name="Abouelleil A."/>
            <person name="Cao P."/>
            <person name="Chapman S.B."/>
            <person name="Griggs A."/>
            <person name="Priest M."/>
            <person name="Shea T."/>
            <person name="Wortman J."/>
            <person name="Nusbaum C."/>
            <person name="Birren B."/>
        </authorList>
    </citation>
    <scope>NUCLEOTIDE SEQUENCE [LARGE SCALE GENOMIC DNA]</scope>
    <source>
        <strain evidence="3 4">131EA1</strain>
    </source>
</reference>
<protein>
    <submittedName>
        <fullName evidence="3">Uncharacterized protein</fullName>
    </submittedName>
</protein>
<gene>
    <name evidence="3" type="ORF">EB12_02593</name>
    <name evidence="2" type="ORF">P6Z85_15825</name>
</gene>
<feature type="compositionally biased region" description="Low complexity" evidence="1">
    <location>
        <begin position="70"/>
        <end position="84"/>
    </location>
</feature>
<dbReference type="EMBL" id="LEQJ01000019">
    <property type="protein sequence ID" value="RBS26871.1"/>
    <property type="molecule type" value="Genomic_DNA"/>
</dbReference>
<dbReference type="Proteomes" id="UP000253144">
    <property type="component" value="Unassembled WGS sequence"/>
</dbReference>
<evidence type="ECO:0000313" key="2">
    <source>
        <dbReference type="EMBL" id="MDT2371547.1"/>
    </source>
</evidence>
<dbReference type="EMBL" id="JARPTX010000212">
    <property type="protein sequence ID" value="MDT2371547.1"/>
    <property type="molecule type" value="Genomic_DNA"/>
</dbReference>
<accession>A0A133N744</accession>
<reference evidence="2" key="2">
    <citation type="submission" date="2023-03" db="EMBL/GenBank/DDBJ databases">
        <authorList>
            <person name="Shen W."/>
            <person name="Cai J."/>
        </authorList>
    </citation>
    <scope>NUCLEOTIDE SEQUENCE</scope>
    <source>
        <strain evidence="2">B1010-2</strain>
    </source>
</reference>
<sequence>MKKVLFAVSLVVNIALAGGLFYTITEMNKLDDQRESLAISNEQYKRKLDEASSTNVDTQEAVESSTIVYSNESSETLTNSERSTAPATETVSQKATITIGSKVFTFIVNGLTIEHDSSRTGKMTELSHEFPVIVTTPSATLNGILVQDNNDNNCYIMVDGQTLYRGTYQ</sequence>
<comment type="caution">
    <text evidence="3">The sequence shown here is derived from an EMBL/GenBank/DDBJ whole genome shotgun (WGS) entry which is preliminary data.</text>
</comment>
<evidence type="ECO:0000256" key="1">
    <source>
        <dbReference type="SAM" id="MobiDB-lite"/>
    </source>
</evidence>
<dbReference type="GeneID" id="66498839"/>
<name>A0A133N744_ENTFC</name>
<dbReference type="Proteomes" id="UP001260956">
    <property type="component" value="Unassembled WGS sequence"/>
</dbReference>
<feature type="compositionally biased region" description="Polar residues" evidence="1">
    <location>
        <begin position="51"/>
        <end position="69"/>
    </location>
</feature>